<evidence type="ECO:0000256" key="5">
    <source>
        <dbReference type="ARBA" id="ARBA00022801"/>
    </source>
</evidence>
<comment type="caution">
    <text evidence="10">The sequence shown here is derived from an EMBL/GenBank/DDBJ whole genome shotgun (WGS) entry which is preliminary data.</text>
</comment>
<dbReference type="InterPro" id="IPR016195">
    <property type="entry name" value="Pol/histidinol_Pase-like"/>
</dbReference>
<reference evidence="10" key="1">
    <citation type="submission" date="2020-10" db="EMBL/GenBank/DDBJ databases">
        <authorList>
            <person name="Gilroy R."/>
        </authorList>
    </citation>
    <scope>NUCLEOTIDE SEQUENCE</scope>
    <source>
        <strain evidence="10">ChiBcec7-5410</strain>
    </source>
</reference>
<dbReference type="AlphaFoldDB" id="A0A9D1H7D3"/>
<dbReference type="GO" id="GO:0000105">
    <property type="term" value="P:L-histidine biosynthetic process"/>
    <property type="evidence" value="ECO:0007669"/>
    <property type="project" value="UniProtKB-UniRule"/>
</dbReference>
<evidence type="ECO:0000256" key="6">
    <source>
        <dbReference type="ARBA" id="ARBA00023102"/>
    </source>
</evidence>
<dbReference type="EC" id="3.1.3.15" evidence="3 8"/>
<evidence type="ECO:0000256" key="4">
    <source>
        <dbReference type="ARBA" id="ARBA00022605"/>
    </source>
</evidence>
<evidence type="ECO:0000256" key="7">
    <source>
        <dbReference type="ARBA" id="ARBA00049158"/>
    </source>
</evidence>
<dbReference type="InterPro" id="IPR010140">
    <property type="entry name" value="Histidinol_P_phosphatase_HisJ"/>
</dbReference>
<keyword evidence="5 8" id="KW-0378">Hydrolase</keyword>
<protein>
    <recommendedName>
        <fullName evidence="3 8">Histidinol-phosphatase</fullName>
        <shortName evidence="8">HolPase</shortName>
        <ecNumber evidence="3 8">3.1.3.15</ecNumber>
    </recommendedName>
</protein>
<dbReference type="InterPro" id="IPR004013">
    <property type="entry name" value="PHP_dom"/>
</dbReference>
<dbReference type="GO" id="GO:0005737">
    <property type="term" value="C:cytoplasm"/>
    <property type="evidence" value="ECO:0007669"/>
    <property type="project" value="TreeGrafter"/>
</dbReference>
<evidence type="ECO:0000256" key="8">
    <source>
        <dbReference type="RuleBase" id="RU366003"/>
    </source>
</evidence>
<name>A0A9D1H7D3_9FIRM</name>
<dbReference type="NCBIfam" id="TIGR01856">
    <property type="entry name" value="hisJ_fam"/>
    <property type="match status" value="1"/>
</dbReference>
<feature type="domain" description="Polymerase/histidinol phosphatase N-terminal" evidence="9">
    <location>
        <begin position="3"/>
        <end position="86"/>
    </location>
</feature>
<comment type="similarity">
    <text evidence="2 8">Belongs to the PHP hydrolase family. HisK subfamily.</text>
</comment>
<dbReference type="GO" id="GO:0004401">
    <property type="term" value="F:histidinol-phosphatase activity"/>
    <property type="evidence" value="ECO:0007669"/>
    <property type="project" value="UniProtKB-UniRule"/>
</dbReference>
<dbReference type="Pfam" id="PF02811">
    <property type="entry name" value="PHP"/>
    <property type="match status" value="1"/>
</dbReference>
<accession>A0A9D1H7D3</accession>
<dbReference type="SUPFAM" id="SSF89550">
    <property type="entry name" value="PHP domain-like"/>
    <property type="match status" value="1"/>
</dbReference>
<dbReference type="InterPro" id="IPR003141">
    <property type="entry name" value="Pol/His_phosphatase_N"/>
</dbReference>
<dbReference type="PANTHER" id="PTHR21039:SF0">
    <property type="entry name" value="HISTIDINOL-PHOSPHATASE"/>
    <property type="match status" value="1"/>
</dbReference>
<dbReference type="Gene3D" id="3.20.20.140">
    <property type="entry name" value="Metal-dependent hydrolases"/>
    <property type="match status" value="1"/>
</dbReference>
<organism evidence="10 11">
    <name type="scientific">Candidatus Faecivivens stercoripullorum</name>
    <dbReference type="NCBI Taxonomy" id="2840805"/>
    <lineage>
        <taxon>Bacteria</taxon>
        <taxon>Bacillati</taxon>
        <taxon>Bacillota</taxon>
        <taxon>Clostridia</taxon>
        <taxon>Eubacteriales</taxon>
        <taxon>Oscillospiraceae</taxon>
        <taxon>Oscillospiraceae incertae sedis</taxon>
        <taxon>Candidatus Faecivivens</taxon>
    </lineage>
</organism>
<dbReference type="Proteomes" id="UP000824160">
    <property type="component" value="Unassembled WGS sequence"/>
</dbReference>
<keyword evidence="4 8" id="KW-0028">Amino-acid biosynthesis</keyword>
<keyword evidence="6 8" id="KW-0368">Histidine biosynthesis</keyword>
<dbReference type="SMART" id="SM00481">
    <property type="entry name" value="POLIIIAc"/>
    <property type="match status" value="1"/>
</dbReference>
<evidence type="ECO:0000313" key="10">
    <source>
        <dbReference type="EMBL" id="HIT94432.1"/>
    </source>
</evidence>
<dbReference type="PANTHER" id="PTHR21039">
    <property type="entry name" value="HISTIDINOL PHOSPHATASE-RELATED"/>
    <property type="match status" value="1"/>
</dbReference>
<dbReference type="EMBL" id="DVLW01000121">
    <property type="protein sequence ID" value="HIT94432.1"/>
    <property type="molecule type" value="Genomic_DNA"/>
</dbReference>
<evidence type="ECO:0000256" key="1">
    <source>
        <dbReference type="ARBA" id="ARBA00004970"/>
    </source>
</evidence>
<gene>
    <name evidence="10" type="ORF">IAC43_04555</name>
</gene>
<comment type="catalytic activity">
    <reaction evidence="7 8">
        <text>L-histidinol phosphate + H2O = L-histidinol + phosphate</text>
        <dbReference type="Rhea" id="RHEA:14465"/>
        <dbReference type="ChEBI" id="CHEBI:15377"/>
        <dbReference type="ChEBI" id="CHEBI:43474"/>
        <dbReference type="ChEBI" id="CHEBI:57699"/>
        <dbReference type="ChEBI" id="CHEBI:57980"/>
        <dbReference type="EC" id="3.1.3.15"/>
    </reaction>
</comment>
<evidence type="ECO:0000256" key="3">
    <source>
        <dbReference type="ARBA" id="ARBA00013085"/>
    </source>
</evidence>
<comment type="pathway">
    <text evidence="1 8">Amino-acid biosynthesis; L-histidine biosynthesis; L-histidine from 5-phospho-alpha-D-ribose 1-diphosphate: step 8/9.</text>
</comment>
<proteinExistence type="inferred from homology"/>
<sequence>MLIDCHNHSLYSFDGQEKVADLCKNAVKLGLSVFALTDHCDMIDGIAPDALISHITGSVNELTAWRESHRDTSCRMLIGIELGDPLENLPLADEMLKLCPYDVIIGSIHTDGVTDYYFGDYSQTPEQELNESLVRYFNRLCEMAEWGQFDVLAHITYPLRYIIGDYGREINLDRFQPLIDKLFYTIIRKGIVLEVNTSGLRQKINATLPDEELLRRYYGLGGRLVTIGSDAHRLRDMAYGVEETEEMLRRIGFNEVVWFERREMRKMPL</sequence>
<evidence type="ECO:0000313" key="11">
    <source>
        <dbReference type="Proteomes" id="UP000824160"/>
    </source>
</evidence>
<reference evidence="10" key="2">
    <citation type="journal article" date="2021" name="PeerJ">
        <title>Extensive microbial diversity within the chicken gut microbiome revealed by metagenomics and culture.</title>
        <authorList>
            <person name="Gilroy R."/>
            <person name="Ravi A."/>
            <person name="Getino M."/>
            <person name="Pursley I."/>
            <person name="Horton D.L."/>
            <person name="Alikhan N.F."/>
            <person name="Baker D."/>
            <person name="Gharbi K."/>
            <person name="Hall N."/>
            <person name="Watson M."/>
            <person name="Adriaenssens E.M."/>
            <person name="Foster-Nyarko E."/>
            <person name="Jarju S."/>
            <person name="Secka A."/>
            <person name="Antonio M."/>
            <person name="Oren A."/>
            <person name="Chaudhuri R.R."/>
            <person name="La Ragione R."/>
            <person name="Hildebrand F."/>
            <person name="Pallen M.J."/>
        </authorList>
    </citation>
    <scope>NUCLEOTIDE SEQUENCE</scope>
    <source>
        <strain evidence="10">ChiBcec7-5410</strain>
    </source>
</reference>
<evidence type="ECO:0000256" key="2">
    <source>
        <dbReference type="ARBA" id="ARBA00009152"/>
    </source>
</evidence>
<evidence type="ECO:0000259" key="9">
    <source>
        <dbReference type="SMART" id="SM00481"/>
    </source>
</evidence>